<proteinExistence type="predicted"/>
<dbReference type="InterPro" id="IPR023198">
    <property type="entry name" value="PGP-like_dom2"/>
</dbReference>
<dbReference type="PRINTS" id="PR00413">
    <property type="entry name" value="HADHALOGNASE"/>
</dbReference>
<dbReference type="AlphaFoldDB" id="A0A4Q7WKY8"/>
<keyword evidence="2" id="KW-1185">Reference proteome</keyword>
<dbReference type="EMBL" id="SHKR01000016">
    <property type="protein sequence ID" value="RZU10681.1"/>
    <property type="molecule type" value="Genomic_DNA"/>
</dbReference>
<dbReference type="Gene3D" id="3.40.50.1000">
    <property type="entry name" value="HAD superfamily/HAD-like"/>
    <property type="match status" value="1"/>
</dbReference>
<comment type="caution">
    <text evidence="1">The sequence shown here is derived from an EMBL/GenBank/DDBJ whole genome shotgun (WGS) entry which is preliminary data.</text>
</comment>
<dbReference type="InterPro" id="IPR036412">
    <property type="entry name" value="HAD-like_sf"/>
</dbReference>
<dbReference type="PANTHER" id="PTHR18901:SF38">
    <property type="entry name" value="PSEUDOURIDINE-5'-PHOSPHATASE"/>
    <property type="match status" value="1"/>
</dbReference>
<dbReference type="InterPro" id="IPR023214">
    <property type="entry name" value="HAD_sf"/>
</dbReference>
<dbReference type="InterPro" id="IPR006439">
    <property type="entry name" value="HAD-SF_hydro_IA"/>
</dbReference>
<dbReference type="Pfam" id="PF13419">
    <property type="entry name" value="HAD_2"/>
    <property type="match status" value="1"/>
</dbReference>
<dbReference type="Gene3D" id="1.10.150.240">
    <property type="entry name" value="Putative phosphatase, domain 2"/>
    <property type="match status" value="1"/>
</dbReference>
<keyword evidence="1" id="KW-0378">Hydrolase</keyword>
<dbReference type="InterPro" id="IPR041492">
    <property type="entry name" value="HAD_2"/>
</dbReference>
<dbReference type="SFLD" id="SFLDG01129">
    <property type="entry name" value="C1.5:_HAD__Beta-PGM__Phosphata"/>
    <property type="match status" value="1"/>
</dbReference>
<name>A0A4Q7WKY8_9ACTN</name>
<protein>
    <submittedName>
        <fullName evidence="1">HAD superfamily hydrolase (TIGR01509 family)/HAD superfamily hydrolase (TIGR01549 family)</fullName>
    </submittedName>
</protein>
<accession>A0A4Q7WKY8</accession>
<dbReference type="Proteomes" id="UP000292027">
    <property type="component" value="Unassembled WGS sequence"/>
</dbReference>
<evidence type="ECO:0000313" key="1">
    <source>
        <dbReference type="EMBL" id="RZU10681.1"/>
    </source>
</evidence>
<dbReference type="NCBIfam" id="TIGR01509">
    <property type="entry name" value="HAD-SF-IA-v3"/>
    <property type="match status" value="1"/>
</dbReference>
<sequence length="217" mass="23419">MPALQAVLWDMDGTLVDSEKVWAEVQLALLAELGATWTMDDCMSLIGSDLRDAVQVWMARIPAGVITAEELADRMFSEVIVALRKEVTFQPGALELLQALRKEDVPCALVSASYRQMIDAVLLHLPADLFDVIIAGDEVTLGKPNPEPYLTAAAKLGVDPANCVVIEDSMTGTQAGTAAGAYVVAVPQWISIPEAPRRLVVKSLEPLTPESLRALLR</sequence>
<dbReference type="SFLD" id="SFLDG01135">
    <property type="entry name" value="C1.5.6:_HAD__Beta-PGM__Phospha"/>
    <property type="match status" value="1"/>
</dbReference>
<dbReference type="PANTHER" id="PTHR18901">
    <property type="entry name" value="2-DEOXYGLUCOSE-6-PHOSPHATE PHOSPHATASE 2"/>
    <property type="match status" value="1"/>
</dbReference>
<dbReference type="SUPFAM" id="SSF56784">
    <property type="entry name" value="HAD-like"/>
    <property type="match status" value="1"/>
</dbReference>
<dbReference type="GO" id="GO:0016787">
    <property type="term" value="F:hydrolase activity"/>
    <property type="evidence" value="ECO:0007669"/>
    <property type="project" value="UniProtKB-KW"/>
</dbReference>
<gene>
    <name evidence="1" type="ORF">EV645_7148</name>
</gene>
<dbReference type="CDD" id="cd07505">
    <property type="entry name" value="HAD_BPGM-like"/>
    <property type="match status" value="1"/>
</dbReference>
<dbReference type="SFLD" id="SFLDS00003">
    <property type="entry name" value="Haloacid_Dehalogenase"/>
    <property type="match status" value="1"/>
</dbReference>
<evidence type="ECO:0000313" key="2">
    <source>
        <dbReference type="Proteomes" id="UP000292027"/>
    </source>
</evidence>
<reference evidence="1 2" key="1">
    <citation type="journal article" date="2015" name="Stand. Genomic Sci.">
        <title>Genomic Encyclopedia of Bacterial and Archaeal Type Strains, Phase III: the genomes of soil and plant-associated and newly described type strains.</title>
        <authorList>
            <person name="Whitman W.B."/>
            <person name="Woyke T."/>
            <person name="Klenk H.P."/>
            <person name="Zhou Y."/>
            <person name="Lilburn T.G."/>
            <person name="Beck B.J."/>
            <person name="De Vos P."/>
            <person name="Vandamme P."/>
            <person name="Eisen J.A."/>
            <person name="Garrity G."/>
            <person name="Hugenholtz P."/>
            <person name="Kyrpides N.C."/>
        </authorList>
    </citation>
    <scope>NUCLEOTIDE SEQUENCE [LARGE SCALE GENOMIC DNA]</scope>
    <source>
        <strain evidence="1 2">VKM Ac-2540</strain>
    </source>
</reference>
<organism evidence="1 2">
    <name type="scientific">Kribbella rubisoli</name>
    <dbReference type="NCBI Taxonomy" id="3075929"/>
    <lineage>
        <taxon>Bacteria</taxon>
        <taxon>Bacillati</taxon>
        <taxon>Actinomycetota</taxon>
        <taxon>Actinomycetes</taxon>
        <taxon>Propionibacteriales</taxon>
        <taxon>Kribbellaceae</taxon>
        <taxon>Kribbella</taxon>
    </lineage>
</organism>
<dbReference type="RefSeq" id="WP_242000857.1">
    <property type="nucleotide sequence ID" value="NZ_SHKR01000016.1"/>
</dbReference>